<comment type="caution">
    <text evidence="2">The sequence shown here is derived from an EMBL/GenBank/DDBJ whole genome shotgun (WGS) entry which is preliminary data.</text>
</comment>
<dbReference type="EMBL" id="JBHTBR010000004">
    <property type="protein sequence ID" value="MFC7291493.1"/>
    <property type="molecule type" value="Genomic_DNA"/>
</dbReference>
<name>A0ABW2IKQ6_9PROT</name>
<proteinExistence type="predicted"/>
<feature type="transmembrane region" description="Helical" evidence="1">
    <location>
        <begin position="62"/>
        <end position="82"/>
    </location>
</feature>
<evidence type="ECO:0000313" key="2">
    <source>
        <dbReference type="EMBL" id="MFC7291493.1"/>
    </source>
</evidence>
<organism evidence="2 3">
    <name type="scientific">Hirschia litorea</name>
    <dbReference type="NCBI Taxonomy" id="1199156"/>
    <lineage>
        <taxon>Bacteria</taxon>
        <taxon>Pseudomonadati</taxon>
        <taxon>Pseudomonadota</taxon>
        <taxon>Alphaproteobacteria</taxon>
        <taxon>Hyphomonadales</taxon>
        <taxon>Hyphomonadaceae</taxon>
        <taxon>Hirschia</taxon>
    </lineage>
</organism>
<keyword evidence="1" id="KW-0812">Transmembrane</keyword>
<feature type="transmembrane region" description="Helical" evidence="1">
    <location>
        <begin position="88"/>
        <end position="109"/>
    </location>
</feature>
<keyword evidence="1" id="KW-1133">Transmembrane helix</keyword>
<reference evidence="3" key="1">
    <citation type="journal article" date="2019" name="Int. J. Syst. Evol. Microbiol.">
        <title>The Global Catalogue of Microorganisms (GCM) 10K type strain sequencing project: providing services to taxonomists for standard genome sequencing and annotation.</title>
        <authorList>
            <consortium name="The Broad Institute Genomics Platform"/>
            <consortium name="The Broad Institute Genome Sequencing Center for Infectious Disease"/>
            <person name="Wu L."/>
            <person name="Ma J."/>
        </authorList>
    </citation>
    <scope>NUCLEOTIDE SEQUENCE [LARGE SCALE GENOMIC DNA]</scope>
    <source>
        <strain evidence="3">CCUG 51308</strain>
    </source>
</reference>
<sequence>MQSIIATFLGLIVSMTLLLIARGVGAGSLVGIGFWVIALWCGVFATAFLCPKKNATWFRSHLPAWIVVVVIITIGAFVYGAVFAVLPLWFQFPIAMAMSAGSMFLIWLAPRVSKRPSV</sequence>
<dbReference type="RefSeq" id="WP_382166724.1">
    <property type="nucleotide sequence ID" value="NZ_JBHTBR010000004.1"/>
</dbReference>
<keyword evidence="1" id="KW-0472">Membrane</keyword>
<keyword evidence="3" id="KW-1185">Reference proteome</keyword>
<feature type="transmembrane region" description="Helical" evidence="1">
    <location>
        <begin position="33"/>
        <end position="50"/>
    </location>
</feature>
<evidence type="ECO:0008006" key="4">
    <source>
        <dbReference type="Google" id="ProtNLM"/>
    </source>
</evidence>
<evidence type="ECO:0000313" key="3">
    <source>
        <dbReference type="Proteomes" id="UP001596492"/>
    </source>
</evidence>
<evidence type="ECO:0000256" key="1">
    <source>
        <dbReference type="SAM" id="Phobius"/>
    </source>
</evidence>
<accession>A0ABW2IKQ6</accession>
<dbReference type="Proteomes" id="UP001596492">
    <property type="component" value="Unassembled WGS sequence"/>
</dbReference>
<gene>
    <name evidence="2" type="ORF">ACFQS8_07695</name>
</gene>
<protein>
    <recommendedName>
        <fullName evidence="4">DUF1097 domain-containing protein</fullName>
    </recommendedName>
</protein>